<keyword evidence="3 5" id="KW-0378">Hydrolase</keyword>
<dbReference type="EMBL" id="CP035485">
    <property type="protein sequence ID" value="QDI90205.1"/>
    <property type="molecule type" value="Genomic_DNA"/>
</dbReference>
<feature type="active site" description="Charge relay system" evidence="5">
    <location>
        <position position="298"/>
    </location>
</feature>
<dbReference type="InterPro" id="IPR000209">
    <property type="entry name" value="Peptidase_S8/S53_dom"/>
</dbReference>
<dbReference type="InterPro" id="IPR050131">
    <property type="entry name" value="Peptidase_S8_subtilisin-like"/>
</dbReference>
<dbReference type="PANTHER" id="PTHR43806:SF11">
    <property type="entry name" value="CEREVISIN-RELATED"/>
    <property type="match status" value="1"/>
</dbReference>
<evidence type="ECO:0000256" key="5">
    <source>
        <dbReference type="PROSITE-ProRule" id="PRU01240"/>
    </source>
</evidence>
<feature type="domain" description="Peptidase S8/S53" evidence="6">
    <location>
        <begin position="92"/>
        <end position="343"/>
    </location>
</feature>
<dbReference type="InterPro" id="IPR023828">
    <property type="entry name" value="Peptidase_S8_Ser-AS"/>
</dbReference>
<keyword evidence="8" id="KW-1185">Reference proteome</keyword>
<evidence type="ECO:0000256" key="4">
    <source>
        <dbReference type="ARBA" id="ARBA00022825"/>
    </source>
</evidence>
<dbReference type="SUPFAM" id="SSF52743">
    <property type="entry name" value="Subtilisin-like"/>
    <property type="match status" value="1"/>
</dbReference>
<dbReference type="GO" id="GO:0004252">
    <property type="term" value="F:serine-type endopeptidase activity"/>
    <property type="evidence" value="ECO:0007669"/>
    <property type="project" value="UniProtKB-UniRule"/>
</dbReference>
<gene>
    <name evidence="7" type="ORF">EPH95_02650</name>
</gene>
<dbReference type="PROSITE" id="PS51892">
    <property type="entry name" value="SUBTILASE"/>
    <property type="match status" value="1"/>
</dbReference>
<dbReference type="Pfam" id="PF00082">
    <property type="entry name" value="Peptidase_S8"/>
    <property type="match status" value="1"/>
</dbReference>
<dbReference type="OrthoDB" id="9798386at2"/>
<dbReference type="RefSeq" id="WP_142087100.1">
    <property type="nucleotide sequence ID" value="NZ_CP035485.1"/>
</dbReference>
<feature type="active site" description="Charge relay system" evidence="5">
    <location>
        <position position="101"/>
    </location>
</feature>
<name>A0A514LF70_9BACI</name>
<dbReference type="GO" id="GO:0005615">
    <property type="term" value="C:extracellular space"/>
    <property type="evidence" value="ECO:0007669"/>
    <property type="project" value="TreeGrafter"/>
</dbReference>
<reference evidence="8" key="1">
    <citation type="submission" date="2019-01" db="EMBL/GenBank/DDBJ databases">
        <title>Genomic analysis of Salicibibacter sp. NKC3-5.</title>
        <authorList>
            <person name="Oh Y.J."/>
        </authorList>
    </citation>
    <scope>NUCLEOTIDE SEQUENCE [LARGE SCALE GENOMIC DNA]</scope>
    <source>
        <strain evidence="8">NKC3-5</strain>
    </source>
</reference>
<dbReference type="InterPro" id="IPR036852">
    <property type="entry name" value="Peptidase_S8/S53_dom_sf"/>
</dbReference>
<dbReference type="GO" id="GO:0006508">
    <property type="term" value="P:proteolysis"/>
    <property type="evidence" value="ECO:0007669"/>
    <property type="project" value="UniProtKB-KW"/>
</dbReference>
<dbReference type="InterPro" id="IPR015500">
    <property type="entry name" value="Peptidase_S8_subtilisin-rel"/>
</dbReference>
<dbReference type="Proteomes" id="UP000319756">
    <property type="component" value="Chromosome"/>
</dbReference>
<protein>
    <recommendedName>
        <fullName evidence="6">Peptidase S8/S53 domain-containing protein</fullName>
    </recommendedName>
</protein>
<comment type="similarity">
    <text evidence="1 5">Belongs to the peptidase S8 family.</text>
</comment>
<dbReference type="KEGG" id="sale:EPH95_02650"/>
<keyword evidence="4 5" id="KW-0720">Serine protease</keyword>
<evidence type="ECO:0000313" key="8">
    <source>
        <dbReference type="Proteomes" id="UP000319756"/>
    </source>
</evidence>
<evidence type="ECO:0000256" key="2">
    <source>
        <dbReference type="ARBA" id="ARBA00022670"/>
    </source>
</evidence>
<dbReference type="PROSITE" id="PS00138">
    <property type="entry name" value="SUBTILASE_SER"/>
    <property type="match status" value="1"/>
</dbReference>
<evidence type="ECO:0000313" key="7">
    <source>
        <dbReference type="EMBL" id="QDI90205.1"/>
    </source>
</evidence>
<keyword evidence="2 5" id="KW-0645">Protease</keyword>
<feature type="active site" description="Charge relay system" evidence="5">
    <location>
        <position position="132"/>
    </location>
</feature>
<evidence type="ECO:0000256" key="3">
    <source>
        <dbReference type="ARBA" id="ARBA00022801"/>
    </source>
</evidence>
<evidence type="ECO:0000259" key="6">
    <source>
        <dbReference type="Pfam" id="PF00082"/>
    </source>
</evidence>
<sequence length="496" mass="54959">MAVYLIVFKEKVDERVLSNVKIRRNFEYIPRLVSVEASEEEIEKLKDRKEIESISTNDTDDFDEEETNEGQQEGYALEMLQAHEFWNRGYRGEGVSIAVLDGGCQPHEDLNIAGGYNVHDPEETYMADYRDHGTHCAGIINMQDNDTGYVGIAPDADLYVVKLDDNEGGSNTSENQAEGANWCIENDIDIISMSISGTGDNTGRREAFREAAENGIIACTSASNQQNGTPLHESTIRYPAYYPFVVGVANIDENKERSGSSSVGFSVDIAAPGVDIISTCPDPDNEVSQVYCTKSGTSMSTPYVAGMFALYKEMFPEASREELIEKMYENAEPLGDTRQFGAGLAQFPSDNANDIQMKQKQEDLWGNLNPVTLAKNVFANNGSSLEEMSMPYMGENDNGTWIRFKNGMQLCLHETPEMEVTEEYNDGQGIYRSDSYTWTYPQPFKDTPFISSSCGGSTRWVDRSGSGGGTSMPFRQFGINEGEGGTSHLIAIGFWE</sequence>
<accession>A0A514LF70</accession>
<dbReference type="AlphaFoldDB" id="A0A514LF70"/>
<dbReference type="Gene3D" id="3.40.50.200">
    <property type="entry name" value="Peptidase S8/S53 domain"/>
    <property type="match status" value="1"/>
</dbReference>
<proteinExistence type="inferred from homology"/>
<dbReference type="PRINTS" id="PR00723">
    <property type="entry name" value="SUBTILISIN"/>
</dbReference>
<dbReference type="PANTHER" id="PTHR43806">
    <property type="entry name" value="PEPTIDASE S8"/>
    <property type="match status" value="1"/>
</dbReference>
<organism evidence="7 8">
    <name type="scientific">Salicibibacter halophilus</name>
    <dbReference type="NCBI Taxonomy" id="2502791"/>
    <lineage>
        <taxon>Bacteria</taxon>
        <taxon>Bacillati</taxon>
        <taxon>Bacillota</taxon>
        <taxon>Bacilli</taxon>
        <taxon>Bacillales</taxon>
        <taxon>Bacillaceae</taxon>
        <taxon>Salicibibacter</taxon>
    </lineage>
</organism>
<evidence type="ECO:0000256" key="1">
    <source>
        <dbReference type="ARBA" id="ARBA00011073"/>
    </source>
</evidence>